<dbReference type="PANTHER" id="PTHR48090">
    <property type="entry name" value="UNDECAPRENYL-PHOSPHATE 4-DEOXY-4-FORMAMIDO-L-ARABINOSE TRANSFERASE-RELATED"/>
    <property type="match status" value="1"/>
</dbReference>
<dbReference type="InterPro" id="IPR001173">
    <property type="entry name" value="Glyco_trans_2-like"/>
</dbReference>
<keyword evidence="2" id="KW-0812">Transmembrane</keyword>
<evidence type="ECO:0000313" key="4">
    <source>
        <dbReference type="EMBL" id="XBM48981.1"/>
    </source>
</evidence>
<evidence type="ECO:0000256" key="1">
    <source>
        <dbReference type="ARBA" id="ARBA00006739"/>
    </source>
</evidence>
<dbReference type="AlphaFoldDB" id="A0AAU7GF03"/>
<comment type="similarity">
    <text evidence="1">Belongs to the glycosyltransferase 2 family.</text>
</comment>
<feature type="transmembrane region" description="Helical" evidence="2">
    <location>
        <begin position="239"/>
        <end position="270"/>
    </location>
</feature>
<evidence type="ECO:0000256" key="2">
    <source>
        <dbReference type="SAM" id="Phobius"/>
    </source>
</evidence>
<dbReference type="SUPFAM" id="SSF53448">
    <property type="entry name" value="Nucleotide-diphospho-sugar transferases"/>
    <property type="match status" value="1"/>
</dbReference>
<dbReference type="EMBL" id="CP157390">
    <property type="protein sequence ID" value="XBM48981.1"/>
    <property type="molecule type" value="Genomic_DNA"/>
</dbReference>
<dbReference type="InterPro" id="IPR050256">
    <property type="entry name" value="Glycosyltransferase_2"/>
</dbReference>
<gene>
    <name evidence="4" type="ORF">AAME72_03770</name>
</gene>
<dbReference type="Pfam" id="PF00535">
    <property type="entry name" value="Glycos_transf_2"/>
    <property type="match status" value="1"/>
</dbReference>
<feature type="transmembrane region" description="Helical" evidence="2">
    <location>
        <begin position="282"/>
        <end position="304"/>
    </location>
</feature>
<sequence>MYKDHRVAVVVPAYREEKHIADVIATMPDIVDDIIVIDDASPDDTLAVAQAAATERTTVLHHEVNQGVGGAIITGHKKAMELGADISVVMAGDGQMDVDYLPQLLNPITDSGYGFSKANRLFSSSSFAGMPRYRIFGNIVLTFMTKFSSGYWNLVDPQNGYTAITKEALSLVPLDKVAKRYEFENDLLIWLNINNVRAIDVPIPAIYGAEVSGIRLHQVVPRLLGTLWSGFWRRFWYKYVLWSFSPIALLFVLGTLLFVFGVIVGIWAIVIRLATPDPVSTGTWLLALAPTLVGIQFLLHAFMLDIEATPK</sequence>
<keyword evidence="2" id="KW-0472">Membrane</keyword>
<reference evidence="4" key="1">
    <citation type="submission" date="2024-05" db="EMBL/GenBank/DDBJ databases">
        <title>The Natural Products Discovery Center: Release of the First 8490 Sequenced Strains for Exploring Actinobacteria Biosynthetic Diversity.</title>
        <authorList>
            <person name="Kalkreuter E."/>
            <person name="Kautsar S.A."/>
            <person name="Yang D."/>
            <person name="Bader C.D."/>
            <person name="Teijaro C.N."/>
            <person name="Fluegel L."/>
            <person name="Davis C.M."/>
            <person name="Simpson J.R."/>
            <person name="Lauterbach L."/>
            <person name="Steele A.D."/>
            <person name="Gui C."/>
            <person name="Meng S."/>
            <person name="Li G."/>
            <person name="Viehrig K."/>
            <person name="Ye F."/>
            <person name="Su P."/>
            <person name="Kiefer A.F."/>
            <person name="Nichols A."/>
            <person name="Cepeda A.J."/>
            <person name="Yan W."/>
            <person name="Fan B."/>
            <person name="Jiang Y."/>
            <person name="Adhikari A."/>
            <person name="Zheng C.-J."/>
            <person name="Schuster L."/>
            <person name="Cowan T.M."/>
            <person name="Smanski M.J."/>
            <person name="Chevrette M.G."/>
            <person name="de Carvalho L.P.S."/>
            <person name="Shen B."/>
        </authorList>
    </citation>
    <scope>NUCLEOTIDE SEQUENCE</scope>
    <source>
        <strain evidence="4">NPDC080035</strain>
    </source>
</reference>
<organism evidence="4">
    <name type="scientific">Leifsonia sp. NPDC080035</name>
    <dbReference type="NCBI Taxonomy" id="3143936"/>
    <lineage>
        <taxon>Bacteria</taxon>
        <taxon>Bacillati</taxon>
        <taxon>Actinomycetota</taxon>
        <taxon>Actinomycetes</taxon>
        <taxon>Micrococcales</taxon>
        <taxon>Microbacteriaceae</taxon>
        <taxon>Leifsonia</taxon>
    </lineage>
</organism>
<keyword evidence="2" id="KW-1133">Transmembrane helix</keyword>
<evidence type="ECO:0000259" key="3">
    <source>
        <dbReference type="Pfam" id="PF00535"/>
    </source>
</evidence>
<dbReference type="CDD" id="cd04179">
    <property type="entry name" value="DPM_DPG-synthase_like"/>
    <property type="match status" value="1"/>
</dbReference>
<feature type="domain" description="Glycosyltransferase 2-like" evidence="3">
    <location>
        <begin position="9"/>
        <end position="169"/>
    </location>
</feature>
<accession>A0AAU7GF03</accession>
<name>A0AAU7GF03_9MICO</name>
<proteinExistence type="inferred from homology"/>
<dbReference type="PANTHER" id="PTHR48090:SF7">
    <property type="entry name" value="RFBJ PROTEIN"/>
    <property type="match status" value="1"/>
</dbReference>
<dbReference type="RefSeq" id="WP_348788902.1">
    <property type="nucleotide sequence ID" value="NZ_CP157390.1"/>
</dbReference>
<protein>
    <submittedName>
        <fullName evidence="4">Glycosyltransferase family 2 protein</fullName>
    </submittedName>
</protein>
<dbReference type="InterPro" id="IPR029044">
    <property type="entry name" value="Nucleotide-diphossugar_trans"/>
</dbReference>
<dbReference type="Gene3D" id="3.90.550.10">
    <property type="entry name" value="Spore Coat Polysaccharide Biosynthesis Protein SpsA, Chain A"/>
    <property type="match status" value="1"/>
</dbReference>